<evidence type="ECO:0000313" key="2">
    <source>
        <dbReference type="Proteomes" id="UP000039021"/>
    </source>
</evidence>
<dbReference type="EMBL" id="CSBK01005039">
    <property type="protein sequence ID" value="CPC33946.1"/>
    <property type="molecule type" value="Genomic_DNA"/>
</dbReference>
<comment type="caution">
    <text evidence="1">The sequence shown here is derived from an EMBL/GenBank/DDBJ whole genome shotgun (WGS) entry which is preliminary data.</text>
</comment>
<protein>
    <submittedName>
        <fullName evidence="1">Uncharacterized protein</fullName>
    </submittedName>
</protein>
<evidence type="ECO:0000313" key="1">
    <source>
        <dbReference type="EMBL" id="CPC33946.1"/>
    </source>
</evidence>
<accession>A0A916LIA5</accession>
<reference evidence="2" key="1">
    <citation type="submission" date="2015-03" db="EMBL/GenBank/DDBJ databases">
        <authorList>
            <consortium name="Pathogen Informatics"/>
        </authorList>
    </citation>
    <scope>NUCLEOTIDE SEQUENCE [LARGE SCALE GENOMIC DNA]</scope>
    <source>
        <strain evidence="2">N09902308</strain>
    </source>
</reference>
<dbReference type="Proteomes" id="UP000039021">
    <property type="component" value="Unassembled WGS sequence"/>
</dbReference>
<sequence>MTVGPSPSSMMSSGEPMVSKFRKYVRSRSSSGLCRARNP</sequence>
<organism evidence="1 2">
    <name type="scientific">Mycobacterium tuberculosis</name>
    <dbReference type="NCBI Taxonomy" id="1773"/>
    <lineage>
        <taxon>Bacteria</taxon>
        <taxon>Bacillati</taxon>
        <taxon>Actinomycetota</taxon>
        <taxon>Actinomycetes</taxon>
        <taxon>Mycobacteriales</taxon>
        <taxon>Mycobacteriaceae</taxon>
        <taxon>Mycobacterium</taxon>
        <taxon>Mycobacterium tuberculosis complex</taxon>
    </lineage>
</organism>
<name>A0A916LIA5_MYCTX</name>
<gene>
    <name evidence="1" type="ORF">ERS007739_05667</name>
</gene>
<dbReference type="AlphaFoldDB" id="A0A916LIA5"/>
<proteinExistence type="predicted"/>